<dbReference type="PROSITE" id="PS50853">
    <property type="entry name" value="FN3"/>
    <property type="match status" value="4"/>
</dbReference>
<keyword evidence="1 3" id="KW-0732">Signal</keyword>
<dbReference type="Gene3D" id="2.60.120.200">
    <property type="match status" value="1"/>
</dbReference>
<dbReference type="Gene3D" id="2.60.120.290">
    <property type="entry name" value="Spermadhesin, CUB domain"/>
    <property type="match status" value="3"/>
</dbReference>
<dbReference type="NCBIfam" id="NF038128">
    <property type="entry name" value="choice_anch_J"/>
    <property type="match status" value="1"/>
</dbReference>
<dbReference type="InterPro" id="IPR036116">
    <property type="entry name" value="FN3_sf"/>
</dbReference>
<dbReference type="SMART" id="SM00042">
    <property type="entry name" value="CUB"/>
    <property type="match status" value="3"/>
</dbReference>
<reference evidence="6 7" key="1">
    <citation type="submission" date="2024-04" db="EMBL/GenBank/DDBJ databases">
        <title>draft genome sequnece of Flavobacterium buctense JCM 30750.</title>
        <authorList>
            <person name="Kim D.-U."/>
        </authorList>
    </citation>
    <scope>NUCLEOTIDE SEQUENCE [LARGE SCALE GENOMIC DNA]</scope>
    <source>
        <strain evidence="6 7">JCM 30750</strain>
    </source>
</reference>
<dbReference type="Gene3D" id="2.60.40.1220">
    <property type="match status" value="3"/>
</dbReference>
<dbReference type="InterPro" id="IPR000859">
    <property type="entry name" value="CUB_dom"/>
</dbReference>
<dbReference type="RefSeq" id="WP_187660070.1">
    <property type="nucleotide sequence ID" value="NZ_JACTAB010000003.1"/>
</dbReference>
<feature type="signal peptide" evidence="3">
    <location>
        <begin position="1"/>
        <end position="21"/>
    </location>
</feature>
<dbReference type="InterPro" id="IPR013783">
    <property type="entry name" value="Ig-like_fold"/>
</dbReference>
<evidence type="ECO:0000256" key="1">
    <source>
        <dbReference type="ARBA" id="ARBA00022729"/>
    </source>
</evidence>
<dbReference type="Gene3D" id="2.60.40.10">
    <property type="entry name" value="Immunoglobulins"/>
    <property type="match status" value="5"/>
</dbReference>
<feature type="domain" description="Fibronectin type-III" evidence="5">
    <location>
        <begin position="875"/>
        <end position="967"/>
    </location>
</feature>
<feature type="domain" description="Fibronectin type-III" evidence="5">
    <location>
        <begin position="431"/>
        <end position="523"/>
    </location>
</feature>
<dbReference type="Pfam" id="PF13585">
    <property type="entry name" value="CHU_C"/>
    <property type="match status" value="1"/>
</dbReference>
<feature type="domain" description="Fibronectin type-III" evidence="5">
    <location>
        <begin position="653"/>
        <end position="745"/>
    </location>
</feature>
<dbReference type="InterPro" id="IPR035914">
    <property type="entry name" value="Sperma_CUB_dom_sf"/>
</dbReference>
<keyword evidence="2" id="KW-1015">Disulfide bond</keyword>
<organism evidence="6 7">
    <name type="scientific">Flavobacterium buctense</name>
    <dbReference type="NCBI Taxonomy" id="1648146"/>
    <lineage>
        <taxon>Bacteria</taxon>
        <taxon>Pseudomonadati</taxon>
        <taxon>Bacteroidota</taxon>
        <taxon>Flavobacteriia</taxon>
        <taxon>Flavobacteriales</taxon>
        <taxon>Flavobacteriaceae</taxon>
        <taxon>Flavobacterium</taxon>
    </lineage>
</organism>
<proteinExistence type="predicted"/>
<evidence type="ECO:0000313" key="6">
    <source>
        <dbReference type="EMBL" id="MEK8179586.1"/>
    </source>
</evidence>
<keyword evidence="7" id="KW-1185">Reference proteome</keyword>
<sequence length="2660" mass="280031">MKKITLLVLTLFFSLCGYSQLALEGFESTTGPVALPGTTWTLGTGNWAVFDNGVGTGQRWGINSTVNSPPIVYQGTNAAYINRETMNIGDISEDYLATPLVTIPVNGQLHFFTRSFASGNQGTIYQIRVAPATASQTDPAAYTVIQEWTEVDLTTTFNIYEEKVVNFPAIYHNQQLYVSFVKVHNQQVAGLAGSGDRWLVDNVSINEQCLNPTNLIATVTSESTASLNWTNPSGATSWEIEVVAAAGTPTGVGVIYNGTLPYIITGLLPNTAYKFYVRAICSTGYSSEWVGPSAIFTTSTAPPVCGGNFVDEAGPTTNYANNSDSTVIICPTIPGEQVTVTFTSFNTEANWDALYVFDGNSITAPQIASTNPAANVPGGLAGGYWGTTIPGPFTSSSPDGCLTFRFRSDGFVNNPGWIANVTCAPPPVCQQPNGLTTSTITPNSVTFGWTNVGIATSWQVLVLPCNAPAPTADTTGWTETTTNPFSITGLTSATCYNVYVRGNCGTDGVSLWAGPSSFSTLIAPPVCGGNFVDTGGPTANYPNNADSTVTICPIIPGELVTVTFTSFNVETNWDALYVFDGNSITAPQIASTNPAGNVPGGLAGGYWGATNPGPFTSSSPDGCLTFRFRSDGFVNNPGWVANITCAPAPACQQPTGITATTVTSNSTIVGWTNVGVATSWEILALPCNSPAPNEASTGWIVATTNPFTLTGLNPTTCYDIYVRGNCGANGTSLWAGPRTITTQVAPPICGGVFVDAAGPNANYANNSDSTVTICPINAGDQVTVTFTEFDTENNWDALYVFDGNSITAPQIASENPAGNVPGGLAGGYWGTEIPGPFTSSSVDGCLTFRFRSDGSFNNPGWVANVTCNPPPTCPRPSALVVSNVTQTGATVAWTEIGTATTWQVLFLPANAPVPDASTVGWVTATTNPFVYGGLNSGTLYKVYVRSFCSDTDISLWSNPVTFATLISNDECANAIIVPVNPDTSCAQFVSGTIIGATASPEPNTCGGNDDDDVWFSFTATNTVHTVTLNNVLGSTTDLFHVVYSGSCGSLNQLYCSDNNQSVANSLVVGQTYYVRVYSWTATAGQTSTFDICIGTIPPPISTNNTTYTTLQLVEDVFLNSTCASVSNVTSSTGTNFGSTNGIAYFNQNGSGFPFSEGIVLTTGNAMSAPGPNTTGLGDGNQAWTGDAELEAIILAATGDPMNSRNATKLEFDFVPLVSEINFNFIFASEEYGTFQCAYSDAFAFLLTDISTGITTNLAVIPNTTTPVSVVTIRDNLYNDFCESVNPEYFAAFYGFGGLDPLGSPTNFNGITVPLTATSAVIPGNQYHIKLVIADRLDNSFDSAVFLEGGSLDIGNIELGEDFLQANNTALCAGTSYTISSGLNPALYTFVWTNGTNIIPNQTGPNLTITQPGVYGVTIQYIGTNCTSSDSITVEYYDPVIPGTPNNLVVCNASDFAQFDLSQNNSAALGGLDSTAHTVTYYATNEDANAETNALPTLYTNTTANSQIIYVRIENNVNGCYVIRTFNLVVNLTVTPTFLSPAPICSGDTAPILPTTSLNGITGTWSPTSVDNTQTITYTFTPTAGQCATQTTLVVTVYQNCAFGSYASAVWLTNCETNNFFNTVGSGTSIIGPVQNIFPNTDYGTYLTNSNTFKLRGGEVKTFKNATANVCSARLNYRIYPASGTPGAFTVINLPFLDDCSGGTFPSGGPCNTGDQKWQRVLNDSELPVDLTAFPAGDYVIEVYYDITGDVNSTTQCDDTILINNNGANFIATYTLQANPTFAFTAPSNCTTADGTIIIGSLAPNTTYSFTYSDDNITTGPLTIVTDNNGTYTLTGLNNGNYSNFNFTVNSCAINTTDIVTLNAPSTASITSVNPLSCGDNTGTITIGNLAPNQIYSVTYTDDTVLVGPTNFTSDSNGIIVLTGLNAGVYNNFNLGSTNCSYTSNQATTLADPGAPIITVNSESICSGQSTTITATPQVPGTYNYLWTVPAGFTNPGNVASFSTSVPGTYTVVATPLLTTFCNGSFENPLATGQFPNMLNENAIPCWDTTAADGILEVWPAAGFENVFAYQGNQFIEMNGNSIATIFQDFTTSPGAQLQISFAHRGRQGNDTVGVEIGPVGGPYVSLGNFTDGNTAWVLRNLTYTVPTTGGNNYSLRFVSVSSAGFDPSVGNFLDAVNVTSSGCSSSPASGTVTLSPAVSLNLTSANNQQTVCINTAINAIVYTSTNATDVTVSGLPSGVTGTFDSNTGGFTISGTPTESGTFNYTVSSSVSCNTVTLIGTITVNPLVTATFTPITICSGASVTLPSTSIEGFSGTWNPATVDTTQNGVYIFNPTPGQCAGVGALTITVNQPTLPTFDPIAAICSSGQLNPLPTTSTNGVTGTWLPALNNTQTTTYTFTPTSGLCALQTTLTITVNPNVTPTFNAIAPLCIGETVPSLPLTSLEGISGTWNPAVIDNTTTRDYVFSPTAGQCATSAILTVVVQSGFDFDITGNCVGNEFVLEVTAVNNTFDVNTASYNWFTIDQQLVGTNSNTFNVSEYLSSTTIIEELPITFSVTVTDTNGCTKNESITLDRIFCGIQKGISVNNDGSNDFFDLTQLNVKNLSIFNRYGMKVYSKNQYRNEWKGQTDNGDELPDGTYYYVIEFNSGDAAKTGWIYVNREQ</sequence>
<evidence type="ECO:0000313" key="7">
    <source>
        <dbReference type="Proteomes" id="UP001491349"/>
    </source>
</evidence>
<feature type="domain" description="CUB" evidence="4">
    <location>
        <begin position="726"/>
        <end position="868"/>
    </location>
</feature>
<dbReference type="NCBIfam" id="NF038133">
    <property type="entry name" value="choice_anch_L"/>
    <property type="match status" value="1"/>
</dbReference>
<dbReference type="InterPro" id="IPR026341">
    <property type="entry name" value="T9SS_type_B"/>
</dbReference>
<protein>
    <submittedName>
        <fullName evidence="6">Choice-of-anchor L domain-containing protein</fullName>
    </submittedName>
</protein>
<dbReference type="EMBL" id="JBBPCB010000002">
    <property type="protein sequence ID" value="MEK8179586.1"/>
    <property type="molecule type" value="Genomic_DNA"/>
</dbReference>
<dbReference type="InterPro" id="IPR003961">
    <property type="entry name" value="FN3_dom"/>
</dbReference>
<feature type="domain" description="CUB" evidence="4">
    <location>
        <begin position="504"/>
        <end position="646"/>
    </location>
</feature>
<dbReference type="Pfam" id="PF00041">
    <property type="entry name" value="fn3"/>
    <property type="match status" value="1"/>
</dbReference>
<dbReference type="PANTHER" id="PTHR39385">
    <property type="entry name" value="PROTEIN CBG20422"/>
    <property type="match status" value="1"/>
</dbReference>
<dbReference type="InterPro" id="IPR049804">
    <property type="entry name" value="Choice_anch_L"/>
</dbReference>
<comment type="caution">
    <text evidence="6">The sequence shown here is derived from an EMBL/GenBank/DDBJ whole genome shotgun (WGS) entry which is preliminary data.</text>
</comment>
<dbReference type="NCBIfam" id="TIGR04131">
    <property type="entry name" value="Bac_Flav_CTERM"/>
    <property type="match status" value="1"/>
</dbReference>
<dbReference type="SMART" id="SM00060">
    <property type="entry name" value="FN3"/>
    <property type="match status" value="4"/>
</dbReference>
<dbReference type="InterPro" id="IPR014755">
    <property type="entry name" value="Cu-Rt/internalin_Ig-like"/>
</dbReference>
<dbReference type="PROSITE" id="PS01180">
    <property type="entry name" value="CUB"/>
    <property type="match status" value="2"/>
</dbReference>
<dbReference type="SUPFAM" id="SSF49265">
    <property type="entry name" value="Fibronectin type III"/>
    <property type="match status" value="4"/>
</dbReference>
<evidence type="ECO:0000256" key="2">
    <source>
        <dbReference type="ARBA" id="ARBA00023157"/>
    </source>
</evidence>
<feature type="chain" id="PRO_5046631258" evidence="3">
    <location>
        <begin position="22"/>
        <end position="2660"/>
    </location>
</feature>
<evidence type="ECO:0000259" key="4">
    <source>
        <dbReference type="PROSITE" id="PS01180"/>
    </source>
</evidence>
<feature type="domain" description="Fibronectin type-III" evidence="5">
    <location>
        <begin position="211"/>
        <end position="303"/>
    </location>
</feature>
<dbReference type="PANTHER" id="PTHR39385:SF2">
    <property type="entry name" value="SLIT-LIKE 3 PROTEIN"/>
    <property type="match status" value="1"/>
</dbReference>
<evidence type="ECO:0000259" key="5">
    <source>
        <dbReference type="PROSITE" id="PS50853"/>
    </source>
</evidence>
<dbReference type="CDD" id="cd00041">
    <property type="entry name" value="CUB"/>
    <property type="match status" value="3"/>
</dbReference>
<dbReference type="CDD" id="cd00063">
    <property type="entry name" value="FN3"/>
    <property type="match status" value="3"/>
</dbReference>
<accession>A0ABU9DZ11</accession>
<dbReference type="Proteomes" id="UP001491349">
    <property type="component" value="Unassembled WGS sequence"/>
</dbReference>
<evidence type="ECO:0000256" key="3">
    <source>
        <dbReference type="SAM" id="SignalP"/>
    </source>
</evidence>
<name>A0ABU9DZ11_9FLAO</name>
<gene>
    <name evidence="6" type="ORF">WMW71_04460</name>
</gene>
<dbReference type="SUPFAM" id="SSF49854">
    <property type="entry name" value="Spermadhesin, CUB domain"/>
    <property type="match status" value="3"/>
</dbReference>